<name>A0A0P0IQS9_9CAUD</name>
<dbReference type="RefSeq" id="YP_009201503.1">
    <property type="nucleotide sequence ID" value="NC_028830.1"/>
</dbReference>
<dbReference type="OrthoDB" id="31399at10239"/>
<dbReference type="Pfam" id="PF04883">
    <property type="entry name" value="HK97-gp10_like"/>
    <property type="match status" value="1"/>
</dbReference>
<dbReference type="InterPro" id="IPR010064">
    <property type="entry name" value="HK97-gp10_tail"/>
</dbReference>
<gene>
    <name evidence="1" type="ORF">iA2_10</name>
</gene>
<reference evidence="1 2" key="1">
    <citation type="journal article" date="2016" name="Appl. Environ. Microbiol.">
        <title>Genomic Diversity of Phages Infecting Probiotic Strains of Lactobacillus paracasei.</title>
        <authorList>
            <person name="Mercanti D.J."/>
            <person name="Rousseau G.M."/>
            <person name="Capra M.L."/>
            <person name="Quiberoni A."/>
            <person name="Tremblay D.M."/>
            <person name="Labrie S.J."/>
            <person name="Moineau S."/>
        </authorList>
    </citation>
    <scope>NUCLEOTIDE SEQUENCE [LARGE SCALE GENOMIC DNA]</scope>
</reference>
<dbReference type="KEGG" id="vg:26628285"/>
<evidence type="ECO:0000313" key="1">
    <source>
        <dbReference type="EMBL" id="ALJ97952.1"/>
    </source>
</evidence>
<evidence type="ECO:0000313" key="2">
    <source>
        <dbReference type="Proteomes" id="UP000203929"/>
    </source>
</evidence>
<organism evidence="1 2">
    <name type="scientific">Lactobacillus phage iA2</name>
    <dbReference type="NCBI Taxonomy" id="1739609"/>
    <lineage>
        <taxon>Viruses</taxon>
        <taxon>Duplodnaviria</taxon>
        <taxon>Heunggongvirae</taxon>
        <taxon>Uroviricota</taxon>
        <taxon>Caudoviricetes</taxon>
        <taxon>Iaduovirus</taxon>
        <taxon>Iaduovirus iA2</taxon>
    </lineage>
</organism>
<proteinExistence type="predicted"/>
<accession>A0A0P0IQS9</accession>
<dbReference type="GeneID" id="26628285"/>
<sequence length="127" mass="14176">MVNNNGFETMAKYLSGIKVDESVSKEGLVAAASQFADKLRPELPSEPNAPLAQTYGTLRDKLQVVDKGDHIQVTFGNAFWWLFLEHGTSPKNHQGIRARNYVHNTFAANKNTIMQTMVKPVMDALKK</sequence>
<dbReference type="Proteomes" id="UP000203929">
    <property type="component" value="Segment"/>
</dbReference>
<protein>
    <submittedName>
        <fullName evidence="1">Uncharacterized protein</fullName>
    </submittedName>
</protein>
<keyword evidence="2" id="KW-1185">Reference proteome</keyword>
<dbReference type="NCBIfam" id="TIGR01725">
    <property type="entry name" value="phge_HK97_gp10"/>
    <property type="match status" value="1"/>
</dbReference>
<dbReference type="EMBL" id="KR905068">
    <property type="protein sequence ID" value="ALJ97952.1"/>
    <property type="molecule type" value="Genomic_DNA"/>
</dbReference>